<dbReference type="AlphaFoldDB" id="A0A5C7I5W9"/>
<dbReference type="PANTHER" id="PTHR47945">
    <property type="entry name" value="CYTOCHROME P450 84A1-RELATED"/>
    <property type="match status" value="1"/>
</dbReference>
<dbReference type="EMBL" id="VAHF01000004">
    <property type="protein sequence ID" value="TXG64647.1"/>
    <property type="molecule type" value="Genomic_DNA"/>
</dbReference>
<keyword evidence="3" id="KW-0812">Transmembrane</keyword>
<evidence type="ECO:0000256" key="5">
    <source>
        <dbReference type="ARBA" id="ARBA00022989"/>
    </source>
</evidence>
<keyword evidence="7 9" id="KW-0408">Iron</keyword>
<dbReference type="OrthoDB" id="2789670at2759"/>
<dbReference type="PRINTS" id="PR00463">
    <property type="entry name" value="EP450I"/>
</dbReference>
<keyword evidence="4 9" id="KW-0479">Metal-binding</keyword>
<dbReference type="FunFam" id="1.10.630.10:FF:000054">
    <property type="entry name" value="Cytochrome P450 84A1"/>
    <property type="match status" value="1"/>
</dbReference>
<comment type="caution">
    <text evidence="10">The sequence shown here is derived from an EMBL/GenBank/DDBJ whole genome shotgun (WGS) entry which is preliminary data.</text>
</comment>
<evidence type="ECO:0000313" key="11">
    <source>
        <dbReference type="Proteomes" id="UP000323000"/>
    </source>
</evidence>
<evidence type="ECO:0000313" key="10">
    <source>
        <dbReference type="EMBL" id="TXG64647.1"/>
    </source>
</evidence>
<dbReference type="GO" id="GO:0005506">
    <property type="term" value="F:iron ion binding"/>
    <property type="evidence" value="ECO:0007669"/>
    <property type="project" value="InterPro"/>
</dbReference>
<keyword evidence="11" id="KW-1185">Reference proteome</keyword>
<dbReference type="SUPFAM" id="SSF48264">
    <property type="entry name" value="Cytochrome P450"/>
    <property type="match status" value="2"/>
</dbReference>
<dbReference type="InterPro" id="IPR017972">
    <property type="entry name" value="Cyt_P450_CS"/>
</dbReference>
<feature type="binding site" description="axial binding residue" evidence="9">
    <location>
        <position position="451"/>
    </location>
    <ligand>
        <name>heme</name>
        <dbReference type="ChEBI" id="CHEBI:30413"/>
    </ligand>
    <ligandPart>
        <name>Fe</name>
        <dbReference type="ChEBI" id="CHEBI:18248"/>
    </ligandPart>
</feature>
<evidence type="ECO:0000256" key="4">
    <source>
        <dbReference type="ARBA" id="ARBA00022723"/>
    </source>
</evidence>
<dbReference type="PROSITE" id="PS00086">
    <property type="entry name" value="CYTOCHROME_P450"/>
    <property type="match status" value="1"/>
</dbReference>
<evidence type="ECO:0000256" key="7">
    <source>
        <dbReference type="ARBA" id="ARBA00023004"/>
    </source>
</evidence>
<gene>
    <name evidence="10" type="ORF">EZV62_011641</name>
</gene>
<evidence type="ECO:0000256" key="3">
    <source>
        <dbReference type="ARBA" id="ARBA00022692"/>
    </source>
</evidence>
<dbReference type="Gene3D" id="1.10.630.10">
    <property type="entry name" value="Cytochrome P450"/>
    <property type="match status" value="2"/>
</dbReference>
<reference evidence="11" key="1">
    <citation type="journal article" date="2019" name="Gigascience">
        <title>De novo genome assembly of the endangered Acer yangbiense, a plant species with extremely small populations endemic to Yunnan Province, China.</title>
        <authorList>
            <person name="Yang J."/>
            <person name="Wariss H.M."/>
            <person name="Tao L."/>
            <person name="Zhang R."/>
            <person name="Yun Q."/>
            <person name="Hollingsworth P."/>
            <person name="Dao Z."/>
            <person name="Luo G."/>
            <person name="Guo H."/>
            <person name="Ma Y."/>
            <person name="Sun W."/>
        </authorList>
    </citation>
    <scope>NUCLEOTIDE SEQUENCE [LARGE SCALE GENOMIC DNA]</scope>
    <source>
        <strain evidence="11">cv. Malutang</strain>
    </source>
</reference>
<dbReference type="InterPro" id="IPR053062">
    <property type="entry name" value="CYP450_84A"/>
</dbReference>
<evidence type="ECO:0000256" key="8">
    <source>
        <dbReference type="ARBA" id="ARBA00023136"/>
    </source>
</evidence>
<dbReference type="InterPro" id="IPR001128">
    <property type="entry name" value="Cyt_P450"/>
</dbReference>
<dbReference type="PRINTS" id="PR00385">
    <property type="entry name" value="P450"/>
</dbReference>
<keyword evidence="8" id="KW-0472">Membrane</keyword>
<keyword evidence="6" id="KW-0560">Oxidoreductase</keyword>
<dbReference type="InterPro" id="IPR036396">
    <property type="entry name" value="Cyt_P450_sf"/>
</dbReference>
<dbReference type="GO" id="GO:0016705">
    <property type="term" value="F:oxidoreductase activity, acting on paired donors, with incorporation or reduction of molecular oxygen"/>
    <property type="evidence" value="ECO:0007669"/>
    <property type="project" value="InterPro"/>
</dbReference>
<evidence type="ECO:0000256" key="6">
    <source>
        <dbReference type="ARBA" id="ARBA00023002"/>
    </source>
</evidence>
<evidence type="ECO:0000256" key="1">
    <source>
        <dbReference type="ARBA" id="ARBA00004167"/>
    </source>
</evidence>
<dbReference type="GO" id="GO:0016020">
    <property type="term" value="C:membrane"/>
    <property type="evidence" value="ECO:0007669"/>
    <property type="project" value="UniProtKB-SubCell"/>
</dbReference>
<sequence length="774" mass="87647">MDSLQLIVSLSLLALLLLHYLINLRKKLPYPPGPKGYPIIGNMTMMDQLTHHGLTRLAAKYGGLLHLKMGSLHVVAVSTPEMAREVLQVQDIIFSNCPTNIAITYLTYDRADMAFADYGPFWRQMRKIFVMKLFSRRRVESWASVREEVDSTVQSVMKQIGVPVKIGELVFSMTRKITYKAAFGSVSHEGQDEFVKIMQEFSKLFGAFNVADFIPWLGWVHASEFNRRLIRARGSLDGFIDTVIDDHLAKKRGNTEGKLDGDEADSDMIDELMAFYSEEDASAVKKYVDDSQSGLKITRDHIKALIMDIMFGGTETVASAIEWTMSELMKSPEDLKKVQQELSDKVGLTRFVHESDLENLTYLKCCIKETLRLHPPIPLLLHETAEDSVISGYRIPAKSRVMINVYAIGREPSAWEDPDTFKPSRFLNDDARDFKGSDFEYIPFGSGRRSCPGMQLGLYTLELCMANLLHSFNWVLPDGMKPSELNMEDLFGLTTPRAVQLIAVPSYRLNCPLKLTHRGLAHLAAKYGGLLHLKMGSLHVVVVSTPEMAREVLQVQDGIFSNRPANIAITYLTYDRADMAFADCGPFWRQMRKICVIKLFSRRREESWASVHREVDLMVQIVMKKTGLPVKIGELVFNLTRNITYRAAFGSVSHDGQDEFVKIMQEFSKLFGAFNIADFIPWLGWVHANEFNRRLARARESLDGFIDTIIDDHLAKKRASMEGKLDGDVADTDMVDKLIAFYSEEDVSSAKKYVDDSQSGFKITRDNIKALIMV</sequence>
<keyword evidence="5" id="KW-1133">Transmembrane helix</keyword>
<comment type="cofactor">
    <cofactor evidence="9">
        <name>heme</name>
        <dbReference type="ChEBI" id="CHEBI:30413"/>
    </cofactor>
</comment>
<keyword evidence="2 9" id="KW-0349">Heme</keyword>
<protein>
    <submittedName>
        <fullName evidence="10">Uncharacterized protein</fullName>
    </submittedName>
</protein>
<evidence type="ECO:0000256" key="9">
    <source>
        <dbReference type="PIRSR" id="PIRSR602401-1"/>
    </source>
</evidence>
<proteinExistence type="predicted"/>
<dbReference type="CDD" id="cd11072">
    <property type="entry name" value="CYP71-like"/>
    <property type="match status" value="1"/>
</dbReference>
<dbReference type="InterPro" id="IPR002401">
    <property type="entry name" value="Cyt_P450_E_grp-I"/>
</dbReference>
<dbReference type="Pfam" id="PF00067">
    <property type="entry name" value="p450"/>
    <property type="match status" value="2"/>
</dbReference>
<comment type="subcellular location">
    <subcellularLocation>
        <location evidence="1">Membrane</location>
        <topology evidence="1">Single-pass membrane protein</topology>
    </subcellularLocation>
</comment>
<name>A0A5C7I5W9_9ROSI</name>
<dbReference type="GO" id="GO:0004497">
    <property type="term" value="F:monooxygenase activity"/>
    <property type="evidence" value="ECO:0007669"/>
    <property type="project" value="InterPro"/>
</dbReference>
<organism evidence="10 11">
    <name type="scientific">Acer yangbiense</name>
    <dbReference type="NCBI Taxonomy" id="1000413"/>
    <lineage>
        <taxon>Eukaryota</taxon>
        <taxon>Viridiplantae</taxon>
        <taxon>Streptophyta</taxon>
        <taxon>Embryophyta</taxon>
        <taxon>Tracheophyta</taxon>
        <taxon>Spermatophyta</taxon>
        <taxon>Magnoliopsida</taxon>
        <taxon>eudicotyledons</taxon>
        <taxon>Gunneridae</taxon>
        <taxon>Pentapetalae</taxon>
        <taxon>rosids</taxon>
        <taxon>malvids</taxon>
        <taxon>Sapindales</taxon>
        <taxon>Sapindaceae</taxon>
        <taxon>Hippocastanoideae</taxon>
        <taxon>Acereae</taxon>
        <taxon>Acer</taxon>
    </lineage>
</organism>
<dbReference type="Proteomes" id="UP000323000">
    <property type="component" value="Chromosome 4"/>
</dbReference>
<dbReference type="PANTHER" id="PTHR47945:SF6">
    <property type="entry name" value="FERULATE 5-HYDROXYLASE"/>
    <property type="match status" value="1"/>
</dbReference>
<evidence type="ECO:0000256" key="2">
    <source>
        <dbReference type="ARBA" id="ARBA00022617"/>
    </source>
</evidence>
<accession>A0A5C7I5W9</accession>
<dbReference type="GO" id="GO:0020037">
    <property type="term" value="F:heme binding"/>
    <property type="evidence" value="ECO:0007669"/>
    <property type="project" value="InterPro"/>
</dbReference>